<dbReference type="GO" id="GO:0006487">
    <property type="term" value="P:protein N-linked glycosylation"/>
    <property type="evidence" value="ECO:0007669"/>
    <property type="project" value="TreeGrafter"/>
</dbReference>
<protein>
    <submittedName>
        <fullName evidence="4">Glycosyltransferase family 15 protein</fullName>
    </submittedName>
</protein>
<dbReference type="InterPro" id="IPR002685">
    <property type="entry name" value="Glyco_trans_15"/>
</dbReference>
<dbReference type="Gene3D" id="3.90.550.10">
    <property type="entry name" value="Spore Coat Polysaccharide Biosynthesis Protein SpsA, Chain A"/>
    <property type="match status" value="1"/>
</dbReference>
<dbReference type="InterPro" id="IPR029044">
    <property type="entry name" value="Nucleotide-diphossugar_trans"/>
</dbReference>
<evidence type="ECO:0000256" key="1">
    <source>
        <dbReference type="ARBA" id="ARBA00007677"/>
    </source>
</evidence>
<comment type="similarity">
    <text evidence="1">Belongs to the glycosyltransferase 15 family.</text>
</comment>
<dbReference type="PIRSF" id="PIRSF018153">
    <property type="entry name" value="Glyco_trans_15"/>
    <property type="match status" value="1"/>
</dbReference>
<name>A0AA38Q1L8_9AGAR</name>
<reference evidence="4" key="1">
    <citation type="submission" date="2022-08" db="EMBL/GenBank/DDBJ databases">
        <authorList>
            <consortium name="DOE Joint Genome Institute"/>
            <person name="Min B."/>
            <person name="Riley R."/>
            <person name="Sierra-Patev S."/>
            <person name="Naranjo-Ortiz M."/>
            <person name="Looney B."/>
            <person name="Konkel Z."/>
            <person name="Slot J.C."/>
            <person name="Sakamoto Y."/>
            <person name="Steenwyk J.L."/>
            <person name="Rokas A."/>
            <person name="Carro J."/>
            <person name="Camarero S."/>
            <person name="Ferreira P."/>
            <person name="Molpeceres G."/>
            <person name="Ruiz-Duenas F.J."/>
            <person name="Serrano A."/>
            <person name="Henrissat B."/>
            <person name="Drula E."/>
            <person name="Hughes K.W."/>
            <person name="Mata J.L."/>
            <person name="Ishikawa N.K."/>
            <person name="Vargas-Isla R."/>
            <person name="Ushijima S."/>
            <person name="Smith C.A."/>
            <person name="Ahrendt S."/>
            <person name="Andreopoulos W."/>
            <person name="He G."/>
            <person name="Labutti K."/>
            <person name="Lipzen A."/>
            <person name="Ng V."/>
            <person name="Sandor L."/>
            <person name="Barry K."/>
            <person name="Martinez A.T."/>
            <person name="Xiao Y."/>
            <person name="Gibbons J.G."/>
            <person name="Terashima K."/>
            <person name="Hibbett D.S."/>
            <person name="Grigoriev I.V."/>
        </authorList>
    </citation>
    <scope>NUCLEOTIDE SEQUENCE</scope>
    <source>
        <strain evidence="4">TFB7829</strain>
    </source>
</reference>
<dbReference type="PANTHER" id="PTHR31121">
    <property type="entry name" value="ALPHA-1,2 MANNOSYLTRANSFERASE KTR1"/>
    <property type="match status" value="1"/>
</dbReference>
<organism evidence="4 5">
    <name type="scientific">Lentinula detonsa</name>
    <dbReference type="NCBI Taxonomy" id="2804962"/>
    <lineage>
        <taxon>Eukaryota</taxon>
        <taxon>Fungi</taxon>
        <taxon>Dikarya</taxon>
        <taxon>Basidiomycota</taxon>
        <taxon>Agaricomycotina</taxon>
        <taxon>Agaricomycetes</taxon>
        <taxon>Agaricomycetidae</taxon>
        <taxon>Agaricales</taxon>
        <taxon>Marasmiineae</taxon>
        <taxon>Omphalotaceae</taxon>
        <taxon>Lentinula</taxon>
    </lineage>
</organism>
<feature type="active site" description="Nucleophile" evidence="3">
    <location>
        <position position="285"/>
    </location>
</feature>
<dbReference type="PANTHER" id="PTHR31121:SF6">
    <property type="entry name" value="ALPHA-1,2 MANNOSYLTRANSFERASE KTR1"/>
    <property type="match status" value="1"/>
</dbReference>
<dbReference type="Pfam" id="PF01793">
    <property type="entry name" value="Glyco_transf_15"/>
    <property type="match status" value="1"/>
</dbReference>
<sequence length="398" mass="46546">MSISFETKRYVVFSILSLLGLLYATILLRGGLRQSSSSGIPISAQLGSTIRRENATLVILARNSDLKGVISSMRNLERRFNHRYQYPWVFLNDEEFTNEFKGLVLLETNAPVHFGSIPKEQWVQPAWIDEGKAEESRHRLKEQNIIYGDSSSYRNMCRFNSGYFFHHPLLQQFKFYWRIEPDVKYFCDMSYDPFQYMIQNNQTYGFTITLFETPETVTTLWDSVKGNDSDTAYCVFRRKSFKPLFTSPEFMTKYPQYIANDNALEFISSDGGKTYNMCHFWSNFEIADMDFWRSDAYQTFFEFLDAKGGFYYERWGDAPVHSIAAALFLPKHRLHFFQDIGYQHASYQHCPSSDESLGNSCSCHRWNTIDYKKQSCLPQYNAMLLNKATPIVNDLSPW</sequence>
<evidence type="ECO:0000256" key="3">
    <source>
        <dbReference type="PIRSR" id="PIRSR018153-1"/>
    </source>
</evidence>
<evidence type="ECO:0000256" key="2">
    <source>
        <dbReference type="ARBA" id="ARBA00022679"/>
    </source>
</evidence>
<dbReference type="GO" id="GO:0000032">
    <property type="term" value="P:cell wall mannoprotein biosynthetic process"/>
    <property type="evidence" value="ECO:0007669"/>
    <property type="project" value="TreeGrafter"/>
</dbReference>
<dbReference type="GO" id="GO:0016020">
    <property type="term" value="C:membrane"/>
    <property type="evidence" value="ECO:0007669"/>
    <property type="project" value="InterPro"/>
</dbReference>
<comment type="caution">
    <text evidence="4">The sequence shown here is derived from an EMBL/GenBank/DDBJ whole genome shotgun (WGS) entry which is preliminary data.</text>
</comment>
<dbReference type="SUPFAM" id="SSF53448">
    <property type="entry name" value="Nucleotide-diphospho-sugar transferases"/>
    <property type="match status" value="1"/>
</dbReference>
<proteinExistence type="inferred from homology"/>
<dbReference type="EMBL" id="MU801954">
    <property type="protein sequence ID" value="KAJ3985789.1"/>
    <property type="molecule type" value="Genomic_DNA"/>
</dbReference>
<evidence type="ECO:0000313" key="4">
    <source>
        <dbReference type="EMBL" id="KAJ3985789.1"/>
    </source>
</evidence>
<dbReference type="Proteomes" id="UP001163850">
    <property type="component" value="Unassembled WGS sequence"/>
</dbReference>
<accession>A0AA38Q1L8</accession>
<dbReference type="GO" id="GO:0005794">
    <property type="term" value="C:Golgi apparatus"/>
    <property type="evidence" value="ECO:0007669"/>
    <property type="project" value="TreeGrafter"/>
</dbReference>
<evidence type="ECO:0000313" key="5">
    <source>
        <dbReference type="Proteomes" id="UP001163850"/>
    </source>
</evidence>
<gene>
    <name evidence="4" type="ORF">F5890DRAFT_1092549</name>
</gene>
<dbReference type="GO" id="GO:0000026">
    <property type="term" value="F:alpha-1,2-mannosyltransferase activity"/>
    <property type="evidence" value="ECO:0007669"/>
    <property type="project" value="TreeGrafter"/>
</dbReference>
<keyword evidence="2" id="KW-0808">Transferase</keyword>
<dbReference type="AlphaFoldDB" id="A0AA38Q1L8"/>